<dbReference type="HOGENOM" id="CLU_437217_0_0_2"/>
<evidence type="ECO:0000259" key="1">
    <source>
        <dbReference type="Pfam" id="PF05123"/>
    </source>
</evidence>
<gene>
    <name evidence="3" type="ORF">OCC_04525</name>
</gene>
<organism evidence="3 4">
    <name type="scientific">Thermococcus litoralis (strain ATCC 51850 / DSM 5473 / JCM 8560 / NS-C)</name>
    <dbReference type="NCBI Taxonomy" id="523849"/>
    <lineage>
        <taxon>Archaea</taxon>
        <taxon>Methanobacteriati</taxon>
        <taxon>Methanobacteriota</taxon>
        <taxon>Thermococci</taxon>
        <taxon>Thermococcales</taxon>
        <taxon>Thermococcaceae</taxon>
        <taxon>Thermococcus</taxon>
    </lineage>
</organism>
<dbReference type="GeneID" id="16548626"/>
<dbReference type="Pfam" id="PF05124">
    <property type="entry name" value="S_layer_C"/>
    <property type="match status" value="1"/>
</dbReference>
<feature type="domain" description="S-layer protein outer" evidence="2">
    <location>
        <begin position="33"/>
        <end position="629"/>
    </location>
</feature>
<dbReference type="InterPro" id="IPR022650">
    <property type="entry name" value="S_layer_central"/>
</dbReference>
<evidence type="ECO:0000313" key="3">
    <source>
        <dbReference type="EMBL" id="EHR78093.1"/>
    </source>
</evidence>
<dbReference type="AlphaFoldDB" id="H3ZPP9"/>
<proteinExistence type="predicted"/>
<dbReference type="Pfam" id="PF05123">
    <property type="entry name" value="S_layer_N"/>
    <property type="match status" value="1"/>
</dbReference>
<dbReference type="InterPro" id="IPR006454">
    <property type="entry name" value="S_layer_MJ"/>
</dbReference>
<dbReference type="STRING" id="523849.OCC_04525"/>
<dbReference type="KEGG" id="tlt:OCC_04525"/>
<sequence>MKVRKIAALAVGAAMVGATLGYASAQSELPGKEFFVKDGMPNVKIVVGSNAAAMDVVSAADVAVALGTLLYTEKEVEAGATAVVVKEDTAPDPEDIPLYSSFVEDSDDEYDEVTAQKYSELPGNRWWNGSFADDDSALSDAYYSAEFDELFSVDADGEHDILELENTDYYSTFFDEYDTDIQPFGDTITGIQLADVESIELGDSESGTYGEDTPFETELELEEAKIVDYLINIKQIGLYKFDEDDEDYLNDDDKTIPPKSVKLIVPEEGLEVYIDFTIEVYDEADTDDFGFESHSYYYDDLSTDDVEDDSFYEGLQEGDAFTLFGEKYEILSINGTEGEIEIGKDWGTEWIKVNQVLEFNGYKIEAVDLSINEERALFRVTTPDGDTELVSVDVGESDEVDDLRIELETVFVGIEGSTIAEISIQTDVGTIEDGDEDFLDGWKVDLIFNDDGDRLLGIKLTNTDDLVGSTINLFDRYVLKYEFESETKENPEDEENYYAARAYIAVDPKEPQYETKEVKIGEELDDYIIDSVKTEKVKTVEVNKIAESITVLDTEVDVNAVDSNLILVGGPVANAITKYLVEQGMFDWENRDGDLNYLEDVFGEYDVLIVAGEDRYATRDAAKELMEYLAGL</sequence>
<evidence type="ECO:0000259" key="2">
    <source>
        <dbReference type="Pfam" id="PF05124"/>
    </source>
</evidence>
<accession>H3ZPP9</accession>
<evidence type="ECO:0008006" key="5">
    <source>
        <dbReference type="Google" id="ProtNLM"/>
    </source>
</evidence>
<feature type="domain" description="S-layer protein central" evidence="1">
    <location>
        <begin position="227"/>
        <end position="535"/>
    </location>
</feature>
<evidence type="ECO:0000313" key="4">
    <source>
        <dbReference type="Proteomes" id="UP000015502"/>
    </source>
</evidence>
<dbReference type="InterPro" id="IPR022651">
    <property type="entry name" value="S_layer_C"/>
</dbReference>
<name>H3ZPP9_THELN</name>
<dbReference type="Proteomes" id="UP000015502">
    <property type="component" value="Chromosome"/>
</dbReference>
<dbReference type="NCBIfam" id="TIGR01564">
    <property type="entry name" value="S_layer_MJ"/>
    <property type="match status" value="2"/>
</dbReference>
<dbReference type="PaxDb" id="523849-OCC_04525"/>
<keyword evidence="4" id="KW-1185">Reference proteome</keyword>
<protein>
    <recommendedName>
        <fullName evidence="5">S-layer protein</fullName>
    </recommendedName>
</protein>
<dbReference type="RefSeq" id="WP_004069126.1">
    <property type="nucleotide sequence ID" value="NC_022084.1"/>
</dbReference>
<dbReference type="OrthoDB" id="92388at2157"/>
<dbReference type="EMBL" id="CP006670">
    <property type="protein sequence ID" value="EHR78093.1"/>
    <property type="molecule type" value="Genomic_DNA"/>
</dbReference>
<reference evidence="3 4" key="1">
    <citation type="journal article" date="2012" name="J. Bacteriol.">
        <title>Genome sequence of the model hyperthermophilic archaeon Thermococcus litoralis NS-C.</title>
        <authorList>
            <person name="Gardner A.F."/>
            <person name="Kumar S."/>
            <person name="Perler F.B."/>
        </authorList>
    </citation>
    <scope>NUCLEOTIDE SEQUENCE [LARGE SCALE GENOMIC DNA]</scope>
    <source>
        <strain evidence="4">ATCC 51850 / DSM 5473 / JCM 8560 / NS-C</strain>
    </source>
</reference>